<dbReference type="InterPro" id="IPR008928">
    <property type="entry name" value="6-hairpin_glycosidase_sf"/>
</dbReference>
<evidence type="ECO:0000313" key="6">
    <source>
        <dbReference type="EMBL" id="TFH76297.1"/>
    </source>
</evidence>
<dbReference type="PANTHER" id="PTHR12143:SF38">
    <property type="entry name" value="ALPHA-1,2-MANNOSIDASE FAMILY PROTEIN (AFU_ORTHOLOGUE AFUA_5G10520)"/>
    <property type="match status" value="1"/>
</dbReference>
<feature type="domain" description="Glycosyl hydrolase family 92 N-terminal" evidence="5">
    <location>
        <begin position="19"/>
        <end position="206"/>
    </location>
</feature>
<comment type="caution">
    <text evidence="6">The sequence shown here is derived from an EMBL/GenBank/DDBJ whole genome shotgun (WGS) entry which is preliminary data.</text>
</comment>
<dbReference type="Gene3D" id="1.20.1050.60">
    <property type="entry name" value="alpha-1,2-mannosidase"/>
    <property type="match status" value="1"/>
</dbReference>
<accession>A0A4Y8V8E4</accession>
<dbReference type="GO" id="GO:0030246">
    <property type="term" value="F:carbohydrate binding"/>
    <property type="evidence" value="ECO:0007669"/>
    <property type="project" value="InterPro"/>
</dbReference>
<keyword evidence="7" id="KW-1185">Reference proteome</keyword>
<dbReference type="GO" id="GO:0006516">
    <property type="term" value="P:glycoprotein catabolic process"/>
    <property type="evidence" value="ECO:0007669"/>
    <property type="project" value="TreeGrafter"/>
</dbReference>
<dbReference type="InterPro" id="IPR014718">
    <property type="entry name" value="GH-type_carb-bd"/>
</dbReference>
<dbReference type="FunFam" id="1.20.1050.60:FF:000002">
    <property type="entry name" value="Glycosyl hydrolase family 92"/>
    <property type="match status" value="1"/>
</dbReference>
<comment type="cofactor">
    <cofactor evidence="1">
        <name>Ca(2+)</name>
        <dbReference type="ChEBI" id="CHEBI:29108"/>
    </cofactor>
</comment>
<evidence type="ECO:0000256" key="2">
    <source>
        <dbReference type="ARBA" id="ARBA00011245"/>
    </source>
</evidence>
<dbReference type="PANTHER" id="PTHR12143">
    <property type="entry name" value="PEPTIDE N-GLYCANASE PNGASE -RELATED"/>
    <property type="match status" value="1"/>
</dbReference>
<dbReference type="OrthoDB" id="9762711at2"/>
<proteinExistence type="predicted"/>
<dbReference type="Pfam" id="PF07971">
    <property type="entry name" value="Glyco_hydro_92"/>
    <property type="match status" value="1"/>
</dbReference>
<dbReference type="GO" id="GO:0005829">
    <property type="term" value="C:cytosol"/>
    <property type="evidence" value="ECO:0007669"/>
    <property type="project" value="TreeGrafter"/>
</dbReference>
<dbReference type="InterPro" id="IPR050883">
    <property type="entry name" value="PNGase"/>
</dbReference>
<dbReference type="InterPro" id="IPR012939">
    <property type="entry name" value="Glyco_hydro_92"/>
</dbReference>
<dbReference type="GO" id="GO:0000224">
    <property type="term" value="F:peptide-N4-(N-acetyl-beta-glucosaminyl)asparagine amidase activity"/>
    <property type="evidence" value="ECO:0007669"/>
    <property type="project" value="TreeGrafter"/>
</dbReference>
<evidence type="ECO:0000256" key="3">
    <source>
        <dbReference type="ARBA" id="ARBA00022837"/>
    </source>
</evidence>
<dbReference type="Proteomes" id="UP000297872">
    <property type="component" value="Unassembled WGS sequence"/>
</dbReference>
<reference evidence="6 7" key="1">
    <citation type="submission" date="2019-02" db="EMBL/GenBank/DDBJ databases">
        <title>Draft Genome Sequence of the Prevotella sp. BCRC 81118, Isolated from Human Feces.</title>
        <authorList>
            <person name="Huang C.-H."/>
        </authorList>
    </citation>
    <scope>NUCLEOTIDE SEQUENCE [LARGE SCALE GENOMIC DNA]</scope>
    <source>
        <strain evidence="6 7">BCRC 81118</strain>
    </source>
</reference>
<sequence length="892" mass="101318">MVAFLAVALLVAAKDYTRYVDPRIGSEGLGRTFPGPCMPYGMAKPGPDAVTMPNAGWAPIPEPVKGFSQMHVSGTGGGQKYGNILIQPYLDSKEIIQKWMDEKISLGYYACTFENGIRTEITASERCAFYRLDFGKKQKGKLLIDVATFLGIDTIPDKREAQQYVDSYVSCDGKYAVSGWSTVRGGWNNGGPYTVYFYLQSDVPLLYNKVKESKAKLDVTFLESIANLKLGISHISIAQAKRNIPFCGFDAQLKHLRETWNGKLRKIEIAGTEKQKRMFYTGIYHTMLMPVDKSGENPHFSDTPYYDDYYAIWDTYRTSMPLLTLIDEDKQRDMIHSLLNIYKHDGYMPDARSGNWNGRTQGGSNAEIVIADAFAKGMKGIDYELALKAMIKDAEVPPTDDDGYLGSVPDEKHGRGGLKEYNTLGYIPYGIDRAGNRTVEYSYDDWCIAQVAKGLGHQDLYQKYLKRSGNWRNLWRGDYEWQGMRGFIMPRDADGRWLDSVPWGKSKVYHPLIPYRPDTKVAPWYLPWWSTFFYEALSAEYSLSIPHDVPGLVELCGGKEAFIKRLHTFFANKHYNVANEPSFMTPYLYHWVDRPDLSVARIRQIVNDNYDDTPLGLPGNDDSGAMSSWLVFNMMGLYPVAGQNLYLVGSPLIPEYTIHLENGKKLQVVRDEKMKSWDRKFLTHELLTNGGKLVLPGFSAVDSTVDNGAKMLISNQKERFPRCEQDVDNLLKSIPSQGISHFVLNRQYRNWELGATYLNGNRDTLYLKCNQSVYLIPERLVDEATGFSWDNPQKGKNIYVCNKSQNKGMRDGTFLFISRKALQQLLHSGTFIYNDITWRQVSRDAKTVVVRADIDGTTMCISLCHQLPWVLWMKNNPLGIDWTLTGMLPDGK</sequence>
<evidence type="ECO:0000259" key="5">
    <source>
        <dbReference type="Pfam" id="PF17678"/>
    </source>
</evidence>
<name>A0A4Y8V8E4_9BACT</name>
<dbReference type="Gene3D" id="3.30.2080.10">
    <property type="entry name" value="GH92 mannosidase domain"/>
    <property type="match status" value="1"/>
</dbReference>
<keyword evidence="3" id="KW-0106">Calcium</keyword>
<dbReference type="NCBIfam" id="TIGR01180">
    <property type="entry name" value="aman2_put"/>
    <property type="match status" value="1"/>
</dbReference>
<protein>
    <submittedName>
        <fullName evidence="6">Glycoside hydrolase family 92 protein</fullName>
    </submittedName>
</protein>
<dbReference type="Gene3D" id="1.20.1610.10">
    <property type="entry name" value="alpha-1,2-mannosidases domains"/>
    <property type="match status" value="1"/>
</dbReference>
<dbReference type="GO" id="GO:0005975">
    <property type="term" value="P:carbohydrate metabolic process"/>
    <property type="evidence" value="ECO:0007669"/>
    <property type="project" value="InterPro"/>
</dbReference>
<dbReference type="Gene3D" id="2.70.98.10">
    <property type="match status" value="1"/>
</dbReference>
<dbReference type="Pfam" id="PF17678">
    <property type="entry name" value="Glyco_hydro_92N"/>
    <property type="match status" value="1"/>
</dbReference>
<gene>
    <name evidence="6" type="ORF">EXN75_14085</name>
</gene>
<dbReference type="InterPro" id="IPR041371">
    <property type="entry name" value="GH92_N"/>
</dbReference>
<evidence type="ECO:0000313" key="7">
    <source>
        <dbReference type="Proteomes" id="UP000297872"/>
    </source>
</evidence>
<evidence type="ECO:0000256" key="1">
    <source>
        <dbReference type="ARBA" id="ARBA00001913"/>
    </source>
</evidence>
<dbReference type="InterPro" id="IPR005887">
    <property type="entry name" value="GH92_a_mannosidase_put"/>
</dbReference>
<dbReference type="SUPFAM" id="SSF48208">
    <property type="entry name" value="Six-hairpin glycosidases"/>
    <property type="match status" value="1"/>
</dbReference>
<organism evidence="6 7">
    <name type="scientific">Segatella hominis</name>
    <dbReference type="NCBI Taxonomy" id="2518605"/>
    <lineage>
        <taxon>Bacteria</taxon>
        <taxon>Pseudomonadati</taxon>
        <taxon>Bacteroidota</taxon>
        <taxon>Bacteroidia</taxon>
        <taxon>Bacteroidales</taxon>
        <taxon>Prevotellaceae</taxon>
        <taxon>Segatella</taxon>
    </lineage>
</organism>
<dbReference type="EMBL" id="SGVY01000050">
    <property type="protein sequence ID" value="TFH76297.1"/>
    <property type="molecule type" value="Genomic_DNA"/>
</dbReference>
<comment type="subunit">
    <text evidence="2">Monomer.</text>
</comment>
<evidence type="ECO:0000259" key="4">
    <source>
        <dbReference type="Pfam" id="PF07971"/>
    </source>
</evidence>
<feature type="domain" description="Glycosyl hydrolase family 92" evidence="4">
    <location>
        <begin position="239"/>
        <end position="694"/>
    </location>
</feature>
<dbReference type="AlphaFoldDB" id="A0A4Y8V8E4"/>
<keyword evidence="6" id="KW-0378">Hydrolase</keyword>